<feature type="disulfide bond" evidence="5">
    <location>
        <begin position="88"/>
        <end position="132"/>
    </location>
</feature>
<dbReference type="InterPro" id="IPR036444">
    <property type="entry name" value="PLipase_A2_dom_sf"/>
</dbReference>
<evidence type="ECO:0000256" key="5">
    <source>
        <dbReference type="PIRSR" id="PIRSR601211-3"/>
    </source>
</evidence>
<dbReference type="InterPro" id="IPR001211">
    <property type="entry name" value="PLA2"/>
</dbReference>
<dbReference type="OrthoDB" id="6065025at2759"/>
<feature type="disulfide bond" evidence="5">
    <location>
        <begin position="81"/>
        <end position="139"/>
    </location>
</feature>
<feature type="signal peptide" evidence="7">
    <location>
        <begin position="1"/>
        <end position="31"/>
    </location>
</feature>
<evidence type="ECO:0000313" key="10">
    <source>
        <dbReference type="Proteomes" id="UP000507470"/>
    </source>
</evidence>
<dbReference type="InterPro" id="IPR033113">
    <property type="entry name" value="PLA2_histidine"/>
</dbReference>
<dbReference type="InterPro" id="IPR016090">
    <property type="entry name" value="PLA2-like_dom"/>
</dbReference>
<dbReference type="GO" id="GO:0005543">
    <property type="term" value="F:phospholipid binding"/>
    <property type="evidence" value="ECO:0007669"/>
    <property type="project" value="TreeGrafter"/>
</dbReference>
<dbReference type="PROSITE" id="PS00118">
    <property type="entry name" value="PA2_HIS"/>
    <property type="match status" value="1"/>
</dbReference>
<evidence type="ECO:0000256" key="6">
    <source>
        <dbReference type="RuleBase" id="RU003654"/>
    </source>
</evidence>
<feature type="domain" description="Phospholipase A2-like central" evidence="8">
    <location>
        <begin position="39"/>
        <end position="159"/>
    </location>
</feature>
<dbReference type="CDD" id="cd00125">
    <property type="entry name" value="PLA2c"/>
    <property type="match status" value="1"/>
</dbReference>
<dbReference type="GO" id="GO:0005509">
    <property type="term" value="F:calcium ion binding"/>
    <property type="evidence" value="ECO:0007669"/>
    <property type="project" value="InterPro"/>
</dbReference>
<keyword evidence="4 7" id="KW-0106">Calcium</keyword>
<sequence length="314" mass="35748">MRISGNMITVSSVSLLFVIIVCSNLVTNVETRSVRQKRTIFQLCTLINYYTNRTCTDYNDYGCYCGYGQAVGKPRDYADACCRKHDNCYGRAVNSCYLFPQIVSIGYTCDDNTRQCRCTDAVNTCERTVCECEINLAHCLSRAPYHNTYYHMDRTESERETGVVLGYVRKEAAEGNCDADDAMKKIGGTYFRQREVSTQEATHRACGLHLKESPRKVRFLPVDITAGITQGENNIFEKEYWDISKCNYIAHEGETKRLAELSFPENASIDNYSKSEYTLRCCKKKKHILAVKSKKVINYTTSAKTESSGQRNEN</sequence>
<dbReference type="GO" id="GO:0047498">
    <property type="term" value="F:calcium-dependent phospholipase A2 activity"/>
    <property type="evidence" value="ECO:0007669"/>
    <property type="project" value="TreeGrafter"/>
</dbReference>
<dbReference type="EMBL" id="CACVKT020001876">
    <property type="protein sequence ID" value="CAC5372991.1"/>
    <property type="molecule type" value="Genomic_DNA"/>
</dbReference>
<gene>
    <name evidence="9" type="ORF">MCOR_10904</name>
</gene>
<name>A0A6J8AT63_MYTCO</name>
<accession>A0A6J8AT63</accession>
<keyword evidence="3 5" id="KW-1015">Disulfide bond</keyword>
<dbReference type="PANTHER" id="PTHR11716">
    <property type="entry name" value="PHOSPHOLIPASE A2 FAMILY MEMBER"/>
    <property type="match status" value="1"/>
</dbReference>
<feature type="binding site" evidence="4">
    <location>
        <position position="68"/>
    </location>
    <ligand>
        <name>Ca(2+)</name>
        <dbReference type="ChEBI" id="CHEBI:29108"/>
    </ligand>
</feature>
<evidence type="ECO:0000256" key="4">
    <source>
        <dbReference type="PIRSR" id="PIRSR601211-2"/>
    </source>
</evidence>
<keyword evidence="7 9" id="KW-0378">Hydrolase</keyword>
<keyword evidence="7" id="KW-0443">Lipid metabolism</keyword>
<dbReference type="GO" id="GO:0050482">
    <property type="term" value="P:arachidonate secretion"/>
    <property type="evidence" value="ECO:0007669"/>
    <property type="project" value="InterPro"/>
</dbReference>
<dbReference type="PANTHER" id="PTHR11716:SF100">
    <property type="entry name" value="PHOSPHOLIPASE A2"/>
    <property type="match status" value="1"/>
</dbReference>
<dbReference type="Proteomes" id="UP000507470">
    <property type="component" value="Unassembled WGS sequence"/>
</dbReference>
<feature type="disulfide bond" evidence="5">
    <location>
        <begin position="96"/>
        <end position="125"/>
    </location>
</feature>
<proteinExistence type="inferred from homology"/>
<dbReference type="Pfam" id="PF00068">
    <property type="entry name" value="Phospholip_A2_1"/>
    <property type="match status" value="1"/>
</dbReference>
<comment type="cofactor">
    <cofactor evidence="4">
        <name>Ca(2+)</name>
        <dbReference type="ChEBI" id="CHEBI:29108"/>
    </cofactor>
    <text evidence="4">Binds 1 Ca(2+) ion per subunit.</text>
</comment>
<evidence type="ECO:0000256" key="2">
    <source>
        <dbReference type="ARBA" id="ARBA00022525"/>
    </source>
</evidence>
<feature type="binding site" evidence="4">
    <location>
        <position position="64"/>
    </location>
    <ligand>
        <name>Ca(2+)</name>
        <dbReference type="ChEBI" id="CHEBI:29108"/>
    </ligand>
</feature>
<keyword evidence="10" id="KW-1185">Reference proteome</keyword>
<organism evidence="9 10">
    <name type="scientific">Mytilus coruscus</name>
    <name type="common">Sea mussel</name>
    <dbReference type="NCBI Taxonomy" id="42192"/>
    <lineage>
        <taxon>Eukaryota</taxon>
        <taxon>Metazoa</taxon>
        <taxon>Spiralia</taxon>
        <taxon>Lophotrochozoa</taxon>
        <taxon>Mollusca</taxon>
        <taxon>Bivalvia</taxon>
        <taxon>Autobranchia</taxon>
        <taxon>Pteriomorphia</taxon>
        <taxon>Mytilida</taxon>
        <taxon>Mytiloidea</taxon>
        <taxon>Mytilidae</taxon>
        <taxon>Mytilinae</taxon>
        <taxon>Mytilus</taxon>
    </lineage>
</organism>
<feature type="binding site" evidence="4">
    <location>
        <position position="86"/>
    </location>
    <ligand>
        <name>Ca(2+)</name>
        <dbReference type="ChEBI" id="CHEBI:29108"/>
    </ligand>
</feature>
<evidence type="ECO:0000256" key="1">
    <source>
        <dbReference type="ARBA" id="ARBA00004613"/>
    </source>
</evidence>
<dbReference type="PRINTS" id="PR00389">
    <property type="entry name" value="PHPHLIPASEA2"/>
</dbReference>
<dbReference type="SMART" id="SM00085">
    <property type="entry name" value="PA2c"/>
    <property type="match status" value="1"/>
</dbReference>
<dbReference type="GO" id="GO:0016042">
    <property type="term" value="P:lipid catabolic process"/>
    <property type="evidence" value="ECO:0007669"/>
    <property type="project" value="InterPro"/>
</dbReference>
<comment type="catalytic activity">
    <reaction evidence="7">
        <text>a 1,2-diacyl-sn-glycero-3-phosphocholine + H2O = a 1-acyl-sn-glycero-3-phosphocholine + a fatty acid + H(+)</text>
        <dbReference type="Rhea" id="RHEA:15801"/>
        <dbReference type="ChEBI" id="CHEBI:15377"/>
        <dbReference type="ChEBI" id="CHEBI:15378"/>
        <dbReference type="ChEBI" id="CHEBI:28868"/>
        <dbReference type="ChEBI" id="CHEBI:57643"/>
        <dbReference type="ChEBI" id="CHEBI:58168"/>
        <dbReference type="EC" id="3.1.1.4"/>
    </reaction>
</comment>
<evidence type="ECO:0000256" key="3">
    <source>
        <dbReference type="ARBA" id="ARBA00023157"/>
    </source>
</evidence>
<dbReference type="GO" id="GO:0005576">
    <property type="term" value="C:extracellular region"/>
    <property type="evidence" value="ECO:0007669"/>
    <property type="project" value="UniProtKB-SubCell"/>
</dbReference>
<feature type="binding site" evidence="4">
    <location>
        <position position="66"/>
    </location>
    <ligand>
        <name>Ca(2+)</name>
        <dbReference type="ChEBI" id="CHEBI:29108"/>
    </ligand>
</feature>
<evidence type="ECO:0000256" key="7">
    <source>
        <dbReference type="RuleBase" id="RU361236"/>
    </source>
</evidence>
<dbReference type="EC" id="3.1.1.4" evidence="7"/>
<dbReference type="Gene3D" id="1.20.90.10">
    <property type="entry name" value="Phospholipase A2 domain"/>
    <property type="match status" value="1"/>
</dbReference>
<keyword evidence="7" id="KW-0732">Signal</keyword>
<comment type="similarity">
    <text evidence="6">Belongs to the phospholipase A2 family.</text>
</comment>
<evidence type="ECO:0000259" key="8">
    <source>
        <dbReference type="SMART" id="SM00085"/>
    </source>
</evidence>
<dbReference type="AlphaFoldDB" id="A0A6J8AT63"/>
<feature type="disulfide bond" evidence="5">
    <location>
        <begin position="65"/>
        <end position="82"/>
    </location>
</feature>
<keyword evidence="2 7" id="KW-0964">Secreted</keyword>
<feature type="chain" id="PRO_5027137452" description="Phospholipase A2" evidence="7">
    <location>
        <begin position="32"/>
        <end position="314"/>
    </location>
</feature>
<evidence type="ECO:0000313" key="9">
    <source>
        <dbReference type="EMBL" id="CAC5372991.1"/>
    </source>
</evidence>
<dbReference type="GO" id="GO:0006644">
    <property type="term" value="P:phospholipid metabolic process"/>
    <property type="evidence" value="ECO:0007669"/>
    <property type="project" value="InterPro"/>
</dbReference>
<comment type="subcellular location">
    <subcellularLocation>
        <location evidence="1 7">Secreted</location>
    </subcellularLocation>
</comment>
<reference evidence="9 10" key="1">
    <citation type="submission" date="2020-06" db="EMBL/GenBank/DDBJ databases">
        <authorList>
            <person name="Li R."/>
            <person name="Bekaert M."/>
        </authorList>
    </citation>
    <scope>NUCLEOTIDE SEQUENCE [LARGE SCALE GENOMIC DNA]</scope>
    <source>
        <strain evidence="10">wild</strain>
    </source>
</reference>
<protein>
    <recommendedName>
        <fullName evidence="7">Phospholipase A2</fullName>
        <ecNumber evidence="7">3.1.1.4</ecNumber>
    </recommendedName>
</protein>
<dbReference type="SUPFAM" id="SSF48619">
    <property type="entry name" value="Phospholipase A2, PLA2"/>
    <property type="match status" value="1"/>
</dbReference>
<feature type="disulfide bond" evidence="5">
    <location>
        <begin position="116"/>
        <end position="130"/>
    </location>
</feature>
<keyword evidence="4" id="KW-0479">Metal-binding</keyword>